<dbReference type="EMBL" id="MTYJ01000214">
    <property type="protein sequence ID" value="OWA51108.1"/>
    <property type="molecule type" value="Genomic_DNA"/>
</dbReference>
<dbReference type="AlphaFoldDB" id="A0A9X6RKE3"/>
<evidence type="ECO:0000256" key="2">
    <source>
        <dbReference type="ARBA" id="ARBA00022692"/>
    </source>
</evidence>
<keyword evidence="4 5" id="KW-0472">Membrane</keyword>
<evidence type="ECO:0000256" key="5">
    <source>
        <dbReference type="SAM" id="Phobius"/>
    </source>
</evidence>
<evidence type="ECO:0000256" key="6">
    <source>
        <dbReference type="SAM" id="SignalP"/>
    </source>
</evidence>
<feature type="transmembrane region" description="Helical" evidence="5">
    <location>
        <begin position="473"/>
        <end position="496"/>
    </location>
</feature>
<dbReference type="Pfam" id="PF01094">
    <property type="entry name" value="ANF_receptor"/>
    <property type="match status" value="1"/>
</dbReference>
<reference evidence="9" key="1">
    <citation type="submission" date="2017-01" db="EMBL/GenBank/DDBJ databases">
        <title>Comparative genomics of anhydrobiosis in the tardigrade Hypsibius dujardini.</title>
        <authorList>
            <person name="Yoshida Y."/>
            <person name="Koutsovoulos G."/>
            <person name="Laetsch D."/>
            <person name="Stevens L."/>
            <person name="Kumar S."/>
            <person name="Horikawa D."/>
            <person name="Ishino K."/>
            <person name="Komine S."/>
            <person name="Tomita M."/>
            <person name="Blaxter M."/>
            <person name="Arakawa K."/>
        </authorList>
    </citation>
    <scope>NUCLEOTIDE SEQUENCE [LARGE SCALE GENOMIC DNA]</scope>
    <source>
        <strain evidence="9">Z151</strain>
    </source>
</reference>
<gene>
    <name evidence="8" type="ORF">BV898_15607</name>
</gene>
<evidence type="ECO:0000256" key="1">
    <source>
        <dbReference type="ARBA" id="ARBA00004370"/>
    </source>
</evidence>
<accession>A0A9X6RKE3</accession>
<evidence type="ECO:0000259" key="7">
    <source>
        <dbReference type="Pfam" id="PF01094"/>
    </source>
</evidence>
<comment type="caution">
    <text evidence="8">The sequence shown here is derived from an EMBL/GenBank/DDBJ whole genome shotgun (WGS) entry which is preliminary data.</text>
</comment>
<evidence type="ECO:0000256" key="4">
    <source>
        <dbReference type="ARBA" id="ARBA00023136"/>
    </source>
</evidence>
<evidence type="ECO:0000313" key="9">
    <source>
        <dbReference type="Proteomes" id="UP000192578"/>
    </source>
</evidence>
<keyword evidence="2 5" id="KW-0812">Transmembrane</keyword>
<feature type="domain" description="Receptor ligand binding region" evidence="7">
    <location>
        <begin position="125"/>
        <end position="405"/>
    </location>
</feature>
<keyword evidence="3 5" id="KW-1133">Transmembrane helix</keyword>
<proteinExistence type="predicted"/>
<dbReference type="InterPro" id="IPR001828">
    <property type="entry name" value="ANF_lig-bd_rcpt"/>
</dbReference>
<dbReference type="Gene3D" id="3.40.50.2300">
    <property type="match status" value="2"/>
</dbReference>
<dbReference type="OrthoDB" id="10065302at2759"/>
<dbReference type="GO" id="GO:0016020">
    <property type="term" value="C:membrane"/>
    <property type="evidence" value="ECO:0007669"/>
    <property type="project" value="UniProtKB-SubCell"/>
</dbReference>
<comment type="subcellular location">
    <subcellularLocation>
        <location evidence="1">Membrane</location>
    </subcellularLocation>
</comment>
<dbReference type="SUPFAM" id="SSF53822">
    <property type="entry name" value="Periplasmic binding protein-like I"/>
    <property type="match status" value="1"/>
</dbReference>
<protein>
    <recommendedName>
        <fullName evidence="7">Receptor ligand binding region domain-containing protein</fullName>
    </recommendedName>
</protein>
<name>A0A9X6RKE3_HYPEX</name>
<sequence>MSRDAVGVKGCCQGMLLWGLFIVCSILEVTSVVAATTHQPNFTVEIITLGFVHPTSTSSLVYNGPGFDTAVRDVRRKFRTSFNITHTVLFDPIVKDCWDMGDHCDEMVGRYFYRRSVLPNMTVLIVPGCADAVYLNKLAAQWNLLFITGVVADPVLRDKNLAPTWITTTPVQVPSFVAIFLAILQKFNWTTVYFVSDEKANPFYVGFAASLSAAFKARGHHGSRWVTNSARSTDYGDVLEDFRKISRICVFLGHAFHMKLFLTYFGLDTFHNANFGGFMWENVNISSESVLRRALKSVLLIGLGRSTSRIKPASLRLEKEWMDLSRDHYNFTYPQNEKPTPYVTGCYAAVEVFAQVLNESLTMGNNSRFDPADGRAFARRFFSRTFATSVANIQLDRSGDRKVTLLLQSFQADINYTFLELQPAMVYFGSNDTLLELAQIQWLNGAGPPPNEPLCGYQYQRSSCAQLSGSRTVTIAAVVCSMVGIFVVALLAAWVLRRLRKHSSSEQIIWWWLQSECLVAFRVSREESSFLSSCATLQAVPD</sequence>
<feature type="signal peptide" evidence="6">
    <location>
        <begin position="1"/>
        <end position="34"/>
    </location>
</feature>
<dbReference type="InterPro" id="IPR028082">
    <property type="entry name" value="Peripla_BP_I"/>
</dbReference>
<keyword evidence="6" id="KW-0732">Signal</keyword>
<evidence type="ECO:0000256" key="3">
    <source>
        <dbReference type="ARBA" id="ARBA00022989"/>
    </source>
</evidence>
<keyword evidence="9" id="KW-1185">Reference proteome</keyword>
<evidence type="ECO:0000313" key="8">
    <source>
        <dbReference type="EMBL" id="OWA51108.1"/>
    </source>
</evidence>
<feature type="chain" id="PRO_5040809511" description="Receptor ligand binding region domain-containing protein" evidence="6">
    <location>
        <begin position="35"/>
        <end position="542"/>
    </location>
</feature>
<dbReference type="Proteomes" id="UP000192578">
    <property type="component" value="Unassembled WGS sequence"/>
</dbReference>
<organism evidence="8 9">
    <name type="scientific">Hypsibius exemplaris</name>
    <name type="common">Freshwater tardigrade</name>
    <dbReference type="NCBI Taxonomy" id="2072580"/>
    <lineage>
        <taxon>Eukaryota</taxon>
        <taxon>Metazoa</taxon>
        <taxon>Ecdysozoa</taxon>
        <taxon>Tardigrada</taxon>
        <taxon>Eutardigrada</taxon>
        <taxon>Parachela</taxon>
        <taxon>Hypsibioidea</taxon>
        <taxon>Hypsibiidae</taxon>
        <taxon>Hypsibius</taxon>
    </lineage>
</organism>